<feature type="non-terminal residue" evidence="9">
    <location>
        <position position="1"/>
    </location>
</feature>
<keyword evidence="2" id="KW-0645">Protease</keyword>
<evidence type="ECO:0000313" key="9">
    <source>
        <dbReference type="EMBL" id="CAF3874109.1"/>
    </source>
</evidence>
<dbReference type="PANTHER" id="PTHR11733:SF133">
    <property type="entry name" value="PHOSPHATE-REGULATING NEUTRAL ENDOPEPTIDASE PHEX"/>
    <property type="match status" value="1"/>
</dbReference>
<keyword evidence="3" id="KW-0479">Metal-binding</keyword>
<dbReference type="GO" id="GO:0016485">
    <property type="term" value="P:protein processing"/>
    <property type="evidence" value="ECO:0007669"/>
    <property type="project" value="TreeGrafter"/>
</dbReference>
<name>A0A819FZV9_9BILA</name>
<keyword evidence="6" id="KW-0482">Metalloprotease</keyword>
<dbReference type="SUPFAM" id="SSF55486">
    <property type="entry name" value="Metalloproteases ('zincins'), catalytic domain"/>
    <property type="match status" value="1"/>
</dbReference>
<dbReference type="Pfam" id="PF05649">
    <property type="entry name" value="Peptidase_M13_N"/>
    <property type="match status" value="1"/>
</dbReference>
<dbReference type="PRINTS" id="PR00786">
    <property type="entry name" value="NEPRILYSIN"/>
</dbReference>
<dbReference type="AlphaFoldDB" id="A0A819FZV9"/>
<protein>
    <submittedName>
        <fullName evidence="9">Uncharacterized protein</fullName>
    </submittedName>
</protein>
<comment type="cofactor">
    <cofactor evidence="1">
        <name>Zn(2+)</name>
        <dbReference type="ChEBI" id="CHEBI:29105"/>
    </cofactor>
</comment>
<comment type="caution">
    <text evidence="9">The sequence shown here is derived from an EMBL/GenBank/DDBJ whole genome shotgun (WGS) entry which is preliminary data.</text>
</comment>
<evidence type="ECO:0000313" key="10">
    <source>
        <dbReference type="Proteomes" id="UP000663881"/>
    </source>
</evidence>
<dbReference type="GO" id="GO:0005886">
    <property type="term" value="C:plasma membrane"/>
    <property type="evidence" value="ECO:0007669"/>
    <property type="project" value="TreeGrafter"/>
</dbReference>
<dbReference type="CDD" id="cd08662">
    <property type="entry name" value="M13"/>
    <property type="match status" value="1"/>
</dbReference>
<accession>A0A819FZV9</accession>
<proteinExistence type="predicted"/>
<dbReference type="InterPro" id="IPR000718">
    <property type="entry name" value="Peptidase_M13"/>
</dbReference>
<dbReference type="PROSITE" id="PS51885">
    <property type="entry name" value="NEPRILYSIN"/>
    <property type="match status" value="1"/>
</dbReference>
<dbReference type="InterPro" id="IPR042089">
    <property type="entry name" value="Peptidase_M13_dom_2"/>
</dbReference>
<evidence type="ECO:0000256" key="2">
    <source>
        <dbReference type="ARBA" id="ARBA00022670"/>
    </source>
</evidence>
<dbReference type="PANTHER" id="PTHR11733">
    <property type="entry name" value="ZINC METALLOPROTEASE FAMILY M13 NEPRILYSIN-RELATED"/>
    <property type="match status" value="1"/>
</dbReference>
<feature type="domain" description="Peptidase M13 N-terminal" evidence="8">
    <location>
        <begin position="75"/>
        <end position="462"/>
    </location>
</feature>
<evidence type="ECO:0000256" key="6">
    <source>
        <dbReference type="ARBA" id="ARBA00023049"/>
    </source>
</evidence>
<gene>
    <name evidence="9" type="ORF">OKA104_LOCUS22771</name>
</gene>
<evidence type="ECO:0000259" key="8">
    <source>
        <dbReference type="Pfam" id="PF05649"/>
    </source>
</evidence>
<dbReference type="InterPro" id="IPR024079">
    <property type="entry name" value="MetalloPept_cat_dom_sf"/>
</dbReference>
<evidence type="ECO:0000256" key="4">
    <source>
        <dbReference type="ARBA" id="ARBA00022801"/>
    </source>
</evidence>
<sequence>ISAKSPMPRTRSKKLLVVLGILLGIFFLQFVLVAILPVNNKTTPEANVNNGLCITPYCVKAEKYLIESIDETVDPCEDFYHFVCGTWIKNNRTPHDTTNLDLLQTKLAYNVVDILTLSSTNDTNEPKAIINARILYYSCIDEQHIEDEGINPILFLINNEFGGWPIIQRSWDNSTFDILKLLLKLRKYRNKIIFSIETSIDNKNSTEHDLKISQGDLGLGQREYSIHKSKITVAYQRYIFDLASLLSNDTLTIEQDVIDMYKFERKIAKCYRTTGELRRRSNVVIRTTVGKLRQLLNTSFDFTNYLTSAYASANVTLMDNDLVVVGEIDYLYCVSPIIEKVSPRILQNYVIWRFMMPLIDKLPKRFRSIKDNFDHVSGVTSSEGARTVICGGFINDIMGFAVSKLYIKKYFDDNARNQTSEIIANIRKALIDMLDDSTWMDSMSKTKAIEKALAIDVQIGYPDYLASDNVTQLEIQYADYVFDLSFINNILKLLPIKVKEQFQLLRKHVDRKAWEDWPPTIAGGYYSPFKNQIIFPAGILQKPFFDKDAPKYLNYGGIGAVIGHEITHGFDDRGRKFDKDGNKIPWWTDETIEKFIERKTCIVDQYSNFTVPNLNIHANGDQTQGEDIADNGGLREAFYAYQKFVQANPNADKRLPGLSKYSPAQMFFINYAHISCAKITDAYARNRVESGVHSLGQFRVNGPTSNFVEFDRAFNCKPGQGNSRMKKCTVW</sequence>
<dbReference type="InterPro" id="IPR008753">
    <property type="entry name" value="Peptidase_M13_N"/>
</dbReference>
<dbReference type="GO" id="GO:0004222">
    <property type="term" value="F:metalloendopeptidase activity"/>
    <property type="evidence" value="ECO:0007669"/>
    <property type="project" value="InterPro"/>
</dbReference>
<dbReference type="Gene3D" id="1.10.1380.10">
    <property type="entry name" value="Neutral endopeptidase , domain2"/>
    <property type="match status" value="1"/>
</dbReference>
<evidence type="ECO:0000256" key="5">
    <source>
        <dbReference type="ARBA" id="ARBA00022833"/>
    </source>
</evidence>
<dbReference type="GO" id="GO:0046872">
    <property type="term" value="F:metal ion binding"/>
    <property type="evidence" value="ECO:0007669"/>
    <property type="project" value="UniProtKB-KW"/>
</dbReference>
<feature type="domain" description="Peptidase M13 C-terminal" evidence="7">
    <location>
        <begin position="525"/>
        <end position="729"/>
    </location>
</feature>
<keyword evidence="5" id="KW-0862">Zinc</keyword>
<dbReference type="Pfam" id="PF01431">
    <property type="entry name" value="Peptidase_M13"/>
    <property type="match status" value="1"/>
</dbReference>
<keyword evidence="4" id="KW-0378">Hydrolase</keyword>
<organism evidence="9 10">
    <name type="scientific">Adineta steineri</name>
    <dbReference type="NCBI Taxonomy" id="433720"/>
    <lineage>
        <taxon>Eukaryota</taxon>
        <taxon>Metazoa</taxon>
        <taxon>Spiralia</taxon>
        <taxon>Gnathifera</taxon>
        <taxon>Rotifera</taxon>
        <taxon>Eurotatoria</taxon>
        <taxon>Bdelloidea</taxon>
        <taxon>Adinetida</taxon>
        <taxon>Adinetidae</taxon>
        <taxon>Adineta</taxon>
    </lineage>
</organism>
<dbReference type="EMBL" id="CAJOAY010001684">
    <property type="protein sequence ID" value="CAF3874109.1"/>
    <property type="molecule type" value="Genomic_DNA"/>
</dbReference>
<evidence type="ECO:0000256" key="3">
    <source>
        <dbReference type="ARBA" id="ARBA00022723"/>
    </source>
</evidence>
<evidence type="ECO:0000259" key="7">
    <source>
        <dbReference type="Pfam" id="PF01431"/>
    </source>
</evidence>
<dbReference type="InterPro" id="IPR018497">
    <property type="entry name" value="Peptidase_M13_C"/>
</dbReference>
<dbReference type="Gene3D" id="3.40.390.10">
    <property type="entry name" value="Collagenase (Catalytic Domain)"/>
    <property type="match status" value="1"/>
</dbReference>
<reference evidence="9" key="1">
    <citation type="submission" date="2021-02" db="EMBL/GenBank/DDBJ databases">
        <authorList>
            <person name="Nowell W R."/>
        </authorList>
    </citation>
    <scope>NUCLEOTIDE SEQUENCE</scope>
</reference>
<dbReference type="Proteomes" id="UP000663881">
    <property type="component" value="Unassembled WGS sequence"/>
</dbReference>
<evidence type="ECO:0000256" key="1">
    <source>
        <dbReference type="ARBA" id="ARBA00001947"/>
    </source>
</evidence>